<protein>
    <submittedName>
        <fullName evidence="1">Uncharacterized protein</fullName>
    </submittedName>
</protein>
<proteinExistence type="predicted"/>
<sequence length="34" mass="4216">MFRGGQDKRAFLPKYERPSMYRIFQMTFQQRTIS</sequence>
<dbReference type="EMBL" id="HACA01003037">
    <property type="protein sequence ID" value="CDW20398.1"/>
    <property type="molecule type" value="Transcribed_RNA"/>
</dbReference>
<dbReference type="AlphaFoldDB" id="A0A0K2T301"/>
<reference evidence="1" key="1">
    <citation type="submission" date="2014-05" db="EMBL/GenBank/DDBJ databases">
        <authorList>
            <person name="Chronopoulou M."/>
        </authorList>
    </citation>
    <scope>NUCLEOTIDE SEQUENCE</scope>
    <source>
        <tissue evidence="1">Whole organism</tissue>
    </source>
</reference>
<evidence type="ECO:0000313" key="1">
    <source>
        <dbReference type="EMBL" id="CDW20398.1"/>
    </source>
</evidence>
<accession>A0A0K2T301</accession>
<name>A0A0K2T301_LEPSM</name>
<organism evidence="1">
    <name type="scientific">Lepeophtheirus salmonis</name>
    <name type="common">Salmon louse</name>
    <name type="synonym">Caligus salmonis</name>
    <dbReference type="NCBI Taxonomy" id="72036"/>
    <lineage>
        <taxon>Eukaryota</taxon>
        <taxon>Metazoa</taxon>
        <taxon>Ecdysozoa</taxon>
        <taxon>Arthropoda</taxon>
        <taxon>Crustacea</taxon>
        <taxon>Multicrustacea</taxon>
        <taxon>Hexanauplia</taxon>
        <taxon>Copepoda</taxon>
        <taxon>Siphonostomatoida</taxon>
        <taxon>Caligidae</taxon>
        <taxon>Lepeophtheirus</taxon>
    </lineage>
</organism>